<evidence type="ECO:0008006" key="3">
    <source>
        <dbReference type="Google" id="ProtNLM"/>
    </source>
</evidence>
<dbReference type="OrthoDB" id="129163at2"/>
<protein>
    <recommendedName>
        <fullName evidence="3">DUF354 domain-containing protein</fullName>
    </recommendedName>
</protein>
<keyword evidence="2" id="KW-1185">Reference proteome</keyword>
<proteinExistence type="predicted"/>
<dbReference type="SUPFAM" id="SSF53756">
    <property type="entry name" value="UDP-Glycosyltransferase/glycogen phosphorylase"/>
    <property type="match status" value="1"/>
</dbReference>
<comment type="caution">
    <text evidence="1">The sequence shown here is derived from an EMBL/GenBank/DDBJ whole genome shotgun (WGS) entry which is preliminary data.</text>
</comment>
<accession>A0A3D8J5J4</accession>
<gene>
    <name evidence="1" type="ORF">CQA57_06845</name>
</gene>
<dbReference type="PIRSF" id="PIRSF005357">
    <property type="entry name" value="UCP005357"/>
    <property type="match status" value="1"/>
</dbReference>
<evidence type="ECO:0000313" key="2">
    <source>
        <dbReference type="Proteomes" id="UP000256695"/>
    </source>
</evidence>
<dbReference type="PANTHER" id="PTHR39662">
    <property type="entry name" value="DUF354 DOMAIN-CONTAINING PROTEIN-RELATED"/>
    <property type="match status" value="1"/>
</dbReference>
<dbReference type="Pfam" id="PF04007">
    <property type="entry name" value="DUF354"/>
    <property type="match status" value="1"/>
</dbReference>
<dbReference type="InterPro" id="IPR007152">
    <property type="entry name" value="DUF354"/>
</dbReference>
<dbReference type="PANTHER" id="PTHR39662:SF1">
    <property type="entry name" value="DUF354 DOMAIN-CONTAINING PROTEIN"/>
    <property type="match status" value="1"/>
</dbReference>
<dbReference type="AlphaFoldDB" id="A0A3D8J5J4"/>
<organism evidence="1 2">
    <name type="scientific">Helicobacter anseris</name>
    <dbReference type="NCBI Taxonomy" id="375926"/>
    <lineage>
        <taxon>Bacteria</taxon>
        <taxon>Pseudomonadati</taxon>
        <taxon>Campylobacterota</taxon>
        <taxon>Epsilonproteobacteria</taxon>
        <taxon>Campylobacterales</taxon>
        <taxon>Helicobacteraceae</taxon>
        <taxon>Helicobacter</taxon>
    </lineage>
</organism>
<dbReference type="RefSeq" id="WP_115579495.1">
    <property type="nucleotide sequence ID" value="NZ_NXLX01000020.1"/>
</dbReference>
<reference evidence="1 2" key="1">
    <citation type="submission" date="2018-04" db="EMBL/GenBank/DDBJ databases">
        <title>Novel Campyloabacter and Helicobacter Species and Strains.</title>
        <authorList>
            <person name="Mannion A.J."/>
            <person name="Shen Z."/>
            <person name="Fox J.G."/>
        </authorList>
    </citation>
    <scope>NUCLEOTIDE SEQUENCE [LARGE SCALE GENOMIC DNA]</scope>
    <source>
        <strain evidence="1 2">MIT 04-9362</strain>
    </source>
</reference>
<dbReference type="EMBL" id="NXLX01000020">
    <property type="protein sequence ID" value="RDU72456.1"/>
    <property type="molecule type" value="Genomic_DNA"/>
</dbReference>
<name>A0A3D8J5J4_9HELI</name>
<evidence type="ECO:0000313" key="1">
    <source>
        <dbReference type="EMBL" id="RDU72456.1"/>
    </source>
</evidence>
<dbReference type="Proteomes" id="UP000256695">
    <property type="component" value="Unassembled WGS sequence"/>
</dbReference>
<sequence>MIWLDITDPKYVLFFRHFIPLLEKLDKVIITTRYSKDYNECYKLLKLFKIKCICIGRYGGDTQNGKLQARLDRQKSFIKLFEKIGKPKLFITGVSVEGTHTAFALGIPIIQFSDTPLASDTFTIKKITAVAKLTLPLSTLIFRPFVVPEICYSSLGIQSKNIISYDFIDVALWLKDLKKGKDFRKSYGLDITKPTLLLREEEYKAHYVKKKLPVIYDSIKLLSTLDVNLVLMPRYGDLELKANFSHIKNLTILEKKLDPSDFYPYIDMLIGGGGTMNLESCYLGIPTISTRSLFLFHDKYLLENNLMHHCQDANMVFDIVKKYLNTGFKRQDNKHFFEKENASFERIFKIIKKFFNLSLSN</sequence>